<dbReference type="RefSeq" id="WP_090084938.1">
    <property type="nucleotide sequence ID" value="NZ_FOMR01000006.1"/>
</dbReference>
<feature type="transmembrane region" description="Helical" evidence="1">
    <location>
        <begin position="6"/>
        <end position="23"/>
    </location>
</feature>
<dbReference type="Pfam" id="PF04020">
    <property type="entry name" value="Phage_holin_4_2"/>
    <property type="match status" value="1"/>
</dbReference>
<accession>A0A1I1WPN1</accession>
<dbReference type="PANTHER" id="PTHR37309">
    <property type="entry name" value="SLR0284 PROTEIN"/>
    <property type="match status" value="1"/>
</dbReference>
<feature type="transmembrane region" description="Helical" evidence="1">
    <location>
        <begin position="30"/>
        <end position="48"/>
    </location>
</feature>
<proteinExistence type="predicted"/>
<keyword evidence="1" id="KW-0472">Membrane</keyword>
<dbReference type="InterPro" id="IPR007165">
    <property type="entry name" value="Phage_holin_4_2"/>
</dbReference>
<evidence type="ECO:0000313" key="2">
    <source>
        <dbReference type="EMBL" id="SFD96348.1"/>
    </source>
</evidence>
<gene>
    <name evidence="2" type="ORF">SAMN05216238_106175</name>
</gene>
<keyword evidence="1" id="KW-0812">Transmembrane</keyword>
<organism evidence="2 3">
    <name type="scientific">Lentibacillus persicus</name>
    <dbReference type="NCBI Taxonomy" id="640948"/>
    <lineage>
        <taxon>Bacteria</taxon>
        <taxon>Bacillati</taxon>
        <taxon>Bacillota</taxon>
        <taxon>Bacilli</taxon>
        <taxon>Bacillales</taxon>
        <taxon>Bacillaceae</taxon>
        <taxon>Lentibacillus</taxon>
    </lineage>
</organism>
<feature type="transmembrane region" description="Helical" evidence="1">
    <location>
        <begin position="54"/>
        <end position="75"/>
    </location>
</feature>
<dbReference type="Proteomes" id="UP000199474">
    <property type="component" value="Unassembled WGS sequence"/>
</dbReference>
<dbReference type="EMBL" id="FOMR01000006">
    <property type="protein sequence ID" value="SFD96348.1"/>
    <property type="molecule type" value="Genomic_DNA"/>
</dbReference>
<evidence type="ECO:0000313" key="3">
    <source>
        <dbReference type="Proteomes" id="UP000199474"/>
    </source>
</evidence>
<dbReference type="STRING" id="640948.SAMN05216238_106175"/>
<name>A0A1I1WPN1_9BACI</name>
<dbReference type="PANTHER" id="PTHR37309:SF1">
    <property type="entry name" value="SLR0284 PROTEIN"/>
    <property type="match status" value="1"/>
</dbReference>
<feature type="transmembrane region" description="Helical" evidence="1">
    <location>
        <begin position="87"/>
        <end position="109"/>
    </location>
</feature>
<dbReference type="OrthoDB" id="7205479at2"/>
<keyword evidence="1" id="KW-1133">Transmembrane helix</keyword>
<dbReference type="AlphaFoldDB" id="A0A1I1WPN1"/>
<reference evidence="3" key="1">
    <citation type="submission" date="2016-10" db="EMBL/GenBank/DDBJ databases">
        <authorList>
            <person name="Varghese N."/>
            <person name="Submissions S."/>
        </authorList>
    </citation>
    <scope>NUCLEOTIDE SEQUENCE [LARGE SCALE GENOMIC DNA]</scope>
    <source>
        <strain evidence="3">DSM 22530</strain>
    </source>
</reference>
<keyword evidence="3" id="KW-1185">Reference proteome</keyword>
<sequence length="119" mass="12840">MLLRWLISVFLNAVALIVVAQLFDSFQLEGFGTALLASIILGILNVIIKPILVILTLPITILTVGLFLFVINAITLMITQAIMDESFIIDGFGMALGAAIIISLLNLILNKLVKDTVTS</sequence>
<evidence type="ECO:0000256" key="1">
    <source>
        <dbReference type="SAM" id="Phobius"/>
    </source>
</evidence>
<protein>
    <submittedName>
        <fullName evidence="2">Putative membrane protein</fullName>
    </submittedName>
</protein>